<dbReference type="EMBL" id="LSRX01000152">
    <property type="protein sequence ID" value="OLQ06799.1"/>
    <property type="molecule type" value="Genomic_DNA"/>
</dbReference>
<dbReference type="SUPFAM" id="SSF55418">
    <property type="entry name" value="eIF4e-like"/>
    <property type="match status" value="1"/>
</dbReference>
<sequence length="624" mass="67765">MKKGCIPCLWVHQRPGAQKGQAWNESQREVHAFDTVEDFWCMFHFSYPPSKLENVDYSLFKSGVAPAWEDAAFKNGGRWVIKLEKVKAQSLDDLWLSLSLALIGEDFTDVGGGELVCGAIVSVRRSYGIVTSKALQCNRLSPNAAARLAGRLALLSQATFECTGRATIKPVDTAADSDDARSLGLRAAGSRPRIVPWPGHLTGPFPVLHADAFFLHSDRGRRARWQNGWGFVLFFGVIKSEHLALFSARKAFIYVLEIVALVLPLVTLARCLPTNWIAFIDNVAGQFALKGYGKDPSVNGILASFWGLAADRQWSPCFNVSDAVSQGDDCRARAEGWTRVSLLIGDFGRHPPGWSGRAQNAHLGVCTELSGGVPGREPRQQDRVVAFCSEGSADDSESGHVLAQTPGLHELSTKALLSLVITCSEIVPDIVYVRELTFEDFRKQAVTFVLTKPNSGGEQAAETSRQKAKELVCGVYGSGAGERMVSGHMADAFVQCFHHPRYLYRWMLVITAEQRVVKYSEDQLVHTAVHAAGKGGVEPSLVLPHAQPARSPAAKAHVAGDPCSRLSADLGDSSLEWEAAGSEGHAGCNGGIVVRSDMGCECGRHIAQEIVGPGRHPQRMERVC</sequence>
<dbReference type="PANTHER" id="PTHR11960:SF8">
    <property type="entry name" value="EUKARYOTIC TRANSLATION INITIATION FACTOR 4E1-RELATED"/>
    <property type="match status" value="1"/>
</dbReference>
<keyword evidence="5 6" id="KW-0648">Protein biosynthesis</keyword>
<evidence type="ECO:0000256" key="2">
    <source>
        <dbReference type="ARBA" id="ARBA00022540"/>
    </source>
</evidence>
<dbReference type="InterPro" id="IPR023398">
    <property type="entry name" value="TIF_eIF4e-like"/>
</dbReference>
<evidence type="ECO:0000256" key="6">
    <source>
        <dbReference type="RuleBase" id="RU004374"/>
    </source>
</evidence>
<accession>A0A1Q9EHB4</accession>
<evidence type="ECO:0000313" key="7">
    <source>
        <dbReference type="EMBL" id="OLQ06799.1"/>
    </source>
</evidence>
<evidence type="ECO:0000256" key="5">
    <source>
        <dbReference type="ARBA" id="ARBA00022917"/>
    </source>
</evidence>
<dbReference type="GO" id="GO:0003743">
    <property type="term" value="F:translation initiation factor activity"/>
    <property type="evidence" value="ECO:0007669"/>
    <property type="project" value="UniProtKB-KW"/>
</dbReference>
<comment type="similarity">
    <text evidence="1 6">Belongs to the eukaryotic initiation factor 4E family.</text>
</comment>
<dbReference type="GO" id="GO:0006417">
    <property type="term" value="P:regulation of translation"/>
    <property type="evidence" value="ECO:0007669"/>
    <property type="project" value="UniProtKB-KW"/>
</dbReference>
<dbReference type="Gene3D" id="3.30.760.10">
    <property type="entry name" value="RNA Cap, Translation Initiation Factor Eif4e"/>
    <property type="match status" value="1"/>
</dbReference>
<dbReference type="PROSITE" id="PS00813">
    <property type="entry name" value="IF4E"/>
    <property type="match status" value="1"/>
</dbReference>
<dbReference type="AlphaFoldDB" id="A0A1Q9EHB4"/>
<dbReference type="PANTHER" id="PTHR11960">
    <property type="entry name" value="EUKARYOTIC TRANSLATION INITIATION FACTOR 4E RELATED"/>
    <property type="match status" value="1"/>
</dbReference>
<dbReference type="InterPro" id="IPR019770">
    <property type="entry name" value="TIF_eIF_4E_CS"/>
</dbReference>
<evidence type="ECO:0000256" key="4">
    <source>
        <dbReference type="ARBA" id="ARBA00022884"/>
    </source>
</evidence>
<keyword evidence="8" id="KW-1185">Reference proteome</keyword>
<keyword evidence="3" id="KW-0810">Translation regulation</keyword>
<dbReference type="Pfam" id="PF01652">
    <property type="entry name" value="IF4E"/>
    <property type="match status" value="1"/>
</dbReference>
<evidence type="ECO:0000256" key="1">
    <source>
        <dbReference type="ARBA" id="ARBA00009860"/>
    </source>
</evidence>
<keyword evidence="4 6" id="KW-0694">RNA-binding</keyword>
<dbReference type="OrthoDB" id="590761at2759"/>
<gene>
    <name evidence="7" type="primary">eIF-4E</name>
    <name evidence="7" type="ORF">AK812_SmicGene9887</name>
</gene>
<dbReference type="GO" id="GO:0016281">
    <property type="term" value="C:eukaryotic translation initiation factor 4F complex"/>
    <property type="evidence" value="ECO:0007669"/>
    <property type="project" value="TreeGrafter"/>
</dbReference>
<keyword evidence="2 6" id="KW-0396">Initiation factor</keyword>
<organism evidence="7 8">
    <name type="scientific">Symbiodinium microadriaticum</name>
    <name type="common">Dinoflagellate</name>
    <name type="synonym">Zooxanthella microadriatica</name>
    <dbReference type="NCBI Taxonomy" id="2951"/>
    <lineage>
        <taxon>Eukaryota</taxon>
        <taxon>Sar</taxon>
        <taxon>Alveolata</taxon>
        <taxon>Dinophyceae</taxon>
        <taxon>Suessiales</taxon>
        <taxon>Symbiodiniaceae</taxon>
        <taxon>Symbiodinium</taxon>
    </lineage>
</organism>
<name>A0A1Q9EHB4_SYMMI</name>
<comment type="caution">
    <text evidence="7">The sequence shown here is derived from an EMBL/GenBank/DDBJ whole genome shotgun (WGS) entry which is preliminary data.</text>
</comment>
<dbReference type="GO" id="GO:0000340">
    <property type="term" value="F:RNA 7-methylguanosine cap binding"/>
    <property type="evidence" value="ECO:0007669"/>
    <property type="project" value="TreeGrafter"/>
</dbReference>
<proteinExistence type="inferred from homology"/>
<evidence type="ECO:0000256" key="3">
    <source>
        <dbReference type="ARBA" id="ARBA00022845"/>
    </source>
</evidence>
<protein>
    <submittedName>
        <fullName evidence="7">Eukaryotic translation initiation factor 4E</fullName>
    </submittedName>
</protein>
<evidence type="ECO:0000313" key="8">
    <source>
        <dbReference type="Proteomes" id="UP000186817"/>
    </source>
</evidence>
<dbReference type="InterPro" id="IPR001040">
    <property type="entry name" value="TIF_eIF_4E"/>
</dbReference>
<reference evidence="7 8" key="1">
    <citation type="submission" date="2016-02" db="EMBL/GenBank/DDBJ databases">
        <title>Genome analysis of coral dinoflagellate symbionts highlights evolutionary adaptations to a symbiotic lifestyle.</title>
        <authorList>
            <person name="Aranda M."/>
            <person name="Li Y."/>
            <person name="Liew Y.J."/>
            <person name="Baumgarten S."/>
            <person name="Simakov O."/>
            <person name="Wilson M."/>
            <person name="Piel J."/>
            <person name="Ashoor H."/>
            <person name="Bougouffa S."/>
            <person name="Bajic V.B."/>
            <person name="Ryu T."/>
            <person name="Ravasi T."/>
            <person name="Bayer T."/>
            <person name="Micklem G."/>
            <person name="Kim H."/>
            <person name="Bhak J."/>
            <person name="Lajeunesse T.C."/>
            <person name="Voolstra C.R."/>
        </authorList>
    </citation>
    <scope>NUCLEOTIDE SEQUENCE [LARGE SCALE GENOMIC DNA]</scope>
    <source>
        <strain evidence="7 8">CCMP2467</strain>
    </source>
</reference>
<dbReference type="Proteomes" id="UP000186817">
    <property type="component" value="Unassembled WGS sequence"/>
</dbReference>